<accession>A0A976MDR4</accession>
<dbReference type="EMBL" id="CP056072">
    <property type="protein sequence ID" value="UKK02466.2"/>
    <property type="molecule type" value="Genomic_DNA"/>
</dbReference>
<evidence type="ECO:0000256" key="1">
    <source>
        <dbReference type="SAM" id="MobiDB-lite"/>
    </source>
</evidence>
<organism evidence="2 3">
    <name type="scientific">Theileria orientalis</name>
    <dbReference type="NCBI Taxonomy" id="68886"/>
    <lineage>
        <taxon>Eukaryota</taxon>
        <taxon>Sar</taxon>
        <taxon>Alveolata</taxon>
        <taxon>Apicomplexa</taxon>
        <taxon>Aconoidasida</taxon>
        <taxon>Piroplasmida</taxon>
        <taxon>Theileriidae</taxon>
        <taxon>Theileria</taxon>
    </lineage>
</organism>
<evidence type="ECO:0000313" key="3">
    <source>
        <dbReference type="Proteomes" id="UP000244811"/>
    </source>
</evidence>
<name>A0A976MDR4_THEOR</name>
<feature type="compositionally biased region" description="Polar residues" evidence="1">
    <location>
        <begin position="1132"/>
        <end position="1144"/>
    </location>
</feature>
<feature type="region of interest" description="Disordered" evidence="1">
    <location>
        <begin position="1124"/>
        <end position="1152"/>
    </location>
</feature>
<gene>
    <name evidence="2" type="ORF">MACK_002559</name>
</gene>
<sequence>MPSIYLRNKSGQYEAGGGVTASVSCENNTPCKLFQRYTHTLTPPQNGKIHVHKAIAGWALGVSKCLTLTTDGRYSSAKLKQVDVYFNKHDTSNTPLLFVLHFQKNGDGNGVENRYYRMSSYDKDATGCATKKIEGLCQYKNESDILCPLVQESDVLSDVLMYDIMQRPNGNGDGTPCTYNCNKINVTEEKNGQPTLTGTGFTRFKHTPNNGQTNGKKACVTYRCNTLLDSGSQELDDVQGKPYSCITVYFGEKAKRPCTHKGATPGVCVCPPGAKAATCTPGEGNTCPPATASPEQTCSAAPGDGTTDHQDVPLLLALHKHTSSNGDGSTNGEPDYYVHRRQKNAEKNGDQYYWVKLNGDNGNGLKQLLADIEMPEQREGLGNGALQAVLGQKPNGSNGTTYLTILLRRLEFDLTDSLVILMDKKKNGSGGPNGDYGDDQIQEAIATLQPKAQTGNINPLKLNGQKIQVTDANNGTNTCLTKHKYRVVAHDFGKATQSKLGPGCSAGLRFLVPTKENAATKYAELKLYQGDTTTPANLEYLYYQNGVTNGGHTQTEPKVYVVFYAGTGTGGDRAGTDHDPRPLLLCYQGQTYKPKDKTGYDQTWVKVDGLNKCLCQNGSDTANGKNETLLKAVTGVVGFLNQVQLQIHPGPSASAGAVQPCQAGTAGTSGATQCQPGPAGSSCTYEVHQFQGKPIKVQVKCEPVNAKSGSKTCYRKLTHQPIGTGTNGATSAPNANTGFRLGDVEYCPNGGGGSGRTGRIKYYGNGTASGQNGEQTATNKWAPLKSVTAYFYNDDTKYKDPLLVVLEFANGVPNNDKECYKLTKTANGSKLEWEKDTDAKNLVSAEGPDLARHLDAIRYCLKLVVKVELQHNGTDGKTDYTLVGRDAKPGSAGTFDKQINGGQVTVCEVVPCHKLNDSGYKCFKHDLKTALRGNHDKVAGLAFTLPGESGSVIEIPLYSGEDGQCAGDATSQKLVGQEVKCANGPGLANGQSGSKITYNQCMGDVCVYFYDGTKSGVQPAETDTVPLMVKFNGHFYKPCDRDNYFTRWVCVSELASVSCKPGCKCCCCPTNADCGSDCTAQCSTDACKDDCECCSQLVKALNEVNLALNRIDLDKSNLVKTGSEVRQDGAEATNSTPRSATSGSALPRKNPVATDAKSAYTRVVHRTKNGFQIGDIKYNNQDIVDSGVKINGGQNGGDTTIPIAGGTGHKTLVKSCQWNTVAAYYSKTDSKHQLPQLIVILKTDSEVQSGNGNTVTGSTKPSTAYGYYVLATKSGVGDGSGYEYKWVEVKEKPATGVELNDETDFKLLNSGVILLEQRDKGTGGSGSYGEDEISKAIESAIKEKQELASPGNSGKVNRLKYKTITITDETDDPNAGGHKCIKDYWFSAMGHNLDNLVNLGPPFKDKLPKVTLITGLRFLIPDSGEPGSYKFVKLCPNGTDDRCSEERHYYLSDKKIRVFFYGNDPRPLLLCCNGIAYKPKKLSVPMDVMQVIMDYDKWLKVPSIENCGCGAGTATPNTELLETLVEVVGFMNPVQLNPKQIPNAACKQMTKDSQPTAGSAATATYKLHDFTHAKKIMMKIKRETVNCYGKYTYEPGGTDGQNGEGFRLGDVVYTDNKHTGDPQKLDYHKNGTETNKWKPLVKAIVYYYNDDRDYCDPLLVLLEFKKGRDSSNNDKEYYKLTSRERDKVEWQQEIKEAQDLSIQEKLIEYLHRLRYYFKKVLRVEVWHSGTGAKLYPLMLSKRPGDSLTGFEQFESKTIEVTTDESCQALKETGYKCFKHKLTSIGAEYLHQIGAVNFYTRGTEAGKDVELKLNNQYMTPIMYNRCMGDIYVYFYGDDPRPLLVCYNGWAYRAKTMDDYDNQKWTKDDEAAECKCTQPASGTCEKCKLLAELVKVSDFLNPVKLNIAPRKTKPYTIHRFNGLLIWVKNEVKFATDKFCYNRYTHTHAGIYGEGTGFRLGQIQYSGKCIKETQNSSNGVGMNTGANKCISASDVDQKTRKPSPEVVVYYYKKDSNHEHPLLVALRKPEQDTTQGQVATSDQKYSPYFELQKKVGPGHQKEYTKKNNGGIDLRDTSPEGELARTLDSILFAISVKLRVVLAERPVPTKYSATKGYPKELDELKGFREDKEQRLTQMAAKARGTTTGIRTDPQAIYSSLTHHVLRTTEYKAQLFEANGKPVSPPGSPSANHIDVKVQEVNCHKSYSEAGYRCFCHRLTSTQNIEDVGGLKLAVFDGPSKQEIALCENSTGDKGSNNGKIDQITYTTCKGDLYVFFYGDDPRPLMLCYDGGAYRPMTMAGYCTHWVKVDGATTGSGQLDIPFRADPKVLEALYQVSVFMNPVRLCLTEEAIEAMEHKKNQSSQQAGSQKPGEHLYVAHAYPPQCIRVKVTGNDLRCYKQYVHRPAIDGYRLGQVTYAGAVDAGTSVKPAQNGTCTASQTPGPAGPAGTPGGTCQAPGSAPGTPSTTSSTGFCFAYPPEKQLWSVCVYYYMYDIGHNWPLVVELGFKGQSSEFFRLCCNGDNGAKPANGECKAPSGLKWVRMTEKPGSAPTTIANSSCPDGQGDPCQPCNTGADDTQTSQTDEDRKETCKKDAEFVKRAREIHHAIYSDQSPASVFKAHESDLNDLIERRALEIRTQLNLEYGEKTRTIS</sequence>
<dbReference type="PROSITE" id="PS51257">
    <property type="entry name" value="PROKAR_LIPOPROTEIN"/>
    <property type="match status" value="1"/>
</dbReference>
<protein>
    <submittedName>
        <fullName evidence="2">Uncharacterized protein</fullName>
    </submittedName>
</protein>
<feature type="compositionally biased region" description="Low complexity" evidence="1">
    <location>
        <begin position="2446"/>
        <end position="2456"/>
    </location>
</feature>
<feature type="region of interest" description="Disordered" evidence="1">
    <location>
        <begin position="2426"/>
        <end position="2456"/>
    </location>
</feature>
<evidence type="ECO:0000313" key="2">
    <source>
        <dbReference type="EMBL" id="UKK02466.2"/>
    </source>
</evidence>
<proteinExistence type="predicted"/>
<reference evidence="2" key="1">
    <citation type="submission" date="2022-07" db="EMBL/GenBank/DDBJ databases">
        <title>Evaluation of T. orientalis genome assembly methods using nanopore sequencing and analysis of variation between genomes.</title>
        <authorList>
            <person name="Yam J."/>
            <person name="Micallef M.L."/>
            <person name="Liu M."/>
            <person name="Djordjevic S.P."/>
            <person name="Bogema D.R."/>
            <person name="Jenkins C."/>
        </authorList>
    </citation>
    <scope>NUCLEOTIDE SEQUENCE</scope>
    <source>
        <strain evidence="2">Goon Nure</strain>
    </source>
</reference>
<dbReference type="Proteomes" id="UP000244811">
    <property type="component" value="Chromosome 4"/>
</dbReference>
<feature type="region of interest" description="Disordered" evidence="1">
    <location>
        <begin position="2053"/>
        <end position="2072"/>
    </location>
</feature>